<keyword evidence="5 7" id="KW-1133">Transmembrane helix</keyword>
<evidence type="ECO:0000313" key="8">
    <source>
        <dbReference type="EMBL" id="GAG66194.1"/>
    </source>
</evidence>
<reference evidence="8" key="1">
    <citation type="journal article" date="2014" name="Front. Microbiol.">
        <title>High frequency of phylogenetically diverse reductive dehalogenase-homologous genes in deep subseafloor sedimentary metagenomes.</title>
        <authorList>
            <person name="Kawai M."/>
            <person name="Futagami T."/>
            <person name="Toyoda A."/>
            <person name="Takaki Y."/>
            <person name="Nishi S."/>
            <person name="Hori S."/>
            <person name="Arai W."/>
            <person name="Tsubouchi T."/>
            <person name="Morono Y."/>
            <person name="Uchiyama I."/>
            <person name="Ito T."/>
            <person name="Fujiyama A."/>
            <person name="Inagaki F."/>
            <person name="Takami H."/>
        </authorList>
    </citation>
    <scope>NUCLEOTIDE SEQUENCE</scope>
    <source>
        <strain evidence="8">Expedition CK06-06</strain>
    </source>
</reference>
<dbReference type="GO" id="GO:0005886">
    <property type="term" value="C:plasma membrane"/>
    <property type="evidence" value="ECO:0007669"/>
    <property type="project" value="UniProtKB-SubCell"/>
</dbReference>
<feature type="transmembrane region" description="Helical" evidence="7">
    <location>
        <begin position="40"/>
        <end position="60"/>
    </location>
</feature>
<evidence type="ECO:0000256" key="2">
    <source>
        <dbReference type="ARBA" id="ARBA00022475"/>
    </source>
</evidence>
<organism evidence="8">
    <name type="scientific">marine sediment metagenome</name>
    <dbReference type="NCBI Taxonomy" id="412755"/>
    <lineage>
        <taxon>unclassified sequences</taxon>
        <taxon>metagenomes</taxon>
        <taxon>ecological metagenomes</taxon>
    </lineage>
</organism>
<evidence type="ECO:0000256" key="5">
    <source>
        <dbReference type="ARBA" id="ARBA00022989"/>
    </source>
</evidence>
<evidence type="ECO:0000256" key="1">
    <source>
        <dbReference type="ARBA" id="ARBA00004651"/>
    </source>
</evidence>
<keyword evidence="2" id="KW-1003">Cell membrane</keyword>
<feature type="transmembrane region" description="Helical" evidence="7">
    <location>
        <begin position="103"/>
        <end position="128"/>
    </location>
</feature>
<feature type="transmembrane region" description="Helical" evidence="7">
    <location>
        <begin position="72"/>
        <end position="97"/>
    </location>
</feature>
<feature type="transmembrane region" description="Helical" evidence="7">
    <location>
        <begin position="12"/>
        <end position="34"/>
    </location>
</feature>
<evidence type="ECO:0000256" key="6">
    <source>
        <dbReference type="ARBA" id="ARBA00023136"/>
    </source>
</evidence>
<comment type="caution">
    <text evidence="8">The sequence shown here is derived from an EMBL/GenBank/DDBJ whole genome shotgun (WGS) entry which is preliminary data.</text>
</comment>
<comment type="subcellular location">
    <subcellularLocation>
        <location evidence="1">Cell membrane</location>
        <topology evidence="1">Multi-pass membrane protein</topology>
    </subcellularLocation>
</comment>
<evidence type="ECO:0000256" key="3">
    <source>
        <dbReference type="ARBA" id="ARBA00022692"/>
    </source>
</evidence>
<dbReference type="GO" id="GO:0008360">
    <property type="term" value="P:regulation of cell shape"/>
    <property type="evidence" value="ECO:0007669"/>
    <property type="project" value="UniProtKB-KW"/>
</dbReference>
<keyword evidence="4" id="KW-0133">Cell shape</keyword>
<dbReference type="NCBIfam" id="TIGR03426">
    <property type="entry name" value="shape_MreD"/>
    <property type="match status" value="1"/>
</dbReference>
<sequence>MKSFSVDFDLIMVVIIAIALFDGVFWGMLFGFIVGMVLDLMVGSMVGISAFVYSMNAFVVDRLIVAGFRYKLLTYSFIVFLITEINILIVSLIRYLFNFDSNILTMGLEMITKPICNIILMFIIFPVISSGMKRETEFGLKYKDKI</sequence>
<proteinExistence type="predicted"/>
<accession>X0ZAD5</accession>
<dbReference type="InterPro" id="IPR007227">
    <property type="entry name" value="Cell_shape_determining_MreD"/>
</dbReference>
<gene>
    <name evidence="8" type="ORF">S01H4_00979</name>
</gene>
<dbReference type="EMBL" id="BART01000160">
    <property type="protein sequence ID" value="GAG66194.1"/>
    <property type="molecule type" value="Genomic_DNA"/>
</dbReference>
<evidence type="ECO:0008006" key="9">
    <source>
        <dbReference type="Google" id="ProtNLM"/>
    </source>
</evidence>
<keyword evidence="3 7" id="KW-0812">Transmembrane</keyword>
<evidence type="ECO:0000256" key="4">
    <source>
        <dbReference type="ARBA" id="ARBA00022960"/>
    </source>
</evidence>
<dbReference type="AlphaFoldDB" id="X0ZAD5"/>
<protein>
    <recommendedName>
        <fullName evidence="9">Rod shape-determining protein MreD</fullName>
    </recommendedName>
</protein>
<evidence type="ECO:0000256" key="7">
    <source>
        <dbReference type="SAM" id="Phobius"/>
    </source>
</evidence>
<name>X0ZAD5_9ZZZZ</name>
<keyword evidence="6 7" id="KW-0472">Membrane</keyword>